<protein>
    <submittedName>
        <fullName evidence="1">Uncharacterized protein</fullName>
    </submittedName>
</protein>
<proteinExistence type="predicted"/>
<dbReference type="OrthoDB" id="37659at2759"/>
<dbReference type="AlphaFoldDB" id="W4KMP9"/>
<dbReference type="Proteomes" id="UP000030671">
    <property type="component" value="Unassembled WGS sequence"/>
</dbReference>
<dbReference type="EMBL" id="KI925455">
    <property type="protein sequence ID" value="ETW86306.1"/>
    <property type="molecule type" value="Genomic_DNA"/>
</dbReference>
<organism evidence="1 2">
    <name type="scientific">Heterobasidion irregulare (strain TC 32-1)</name>
    <dbReference type="NCBI Taxonomy" id="747525"/>
    <lineage>
        <taxon>Eukaryota</taxon>
        <taxon>Fungi</taxon>
        <taxon>Dikarya</taxon>
        <taxon>Basidiomycota</taxon>
        <taxon>Agaricomycotina</taxon>
        <taxon>Agaricomycetes</taxon>
        <taxon>Russulales</taxon>
        <taxon>Bondarzewiaceae</taxon>
        <taxon>Heterobasidion</taxon>
        <taxon>Heterobasidion annosum species complex</taxon>
    </lineage>
</organism>
<dbReference type="HOGENOM" id="CLU_116351_2_0_1"/>
<reference evidence="1 2" key="1">
    <citation type="journal article" date="2012" name="New Phytol.">
        <title>Insight into trade-off between wood decay and parasitism from the genome of a fungal forest pathogen.</title>
        <authorList>
            <person name="Olson A."/>
            <person name="Aerts A."/>
            <person name="Asiegbu F."/>
            <person name="Belbahri L."/>
            <person name="Bouzid O."/>
            <person name="Broberg A."/>
            <person name="Canback B."/>
            <person name="Coutinho P.M."/>
            <person name="Cullen D."/>
            <person name="Dalman K."/>
            <person name="Deflorio G."/>
            <person name="van Diepen L.T."/>
            <person name="Dunand C."/>
            <person name="Duplessis S."/>
            <person name="Durling M."/>
            <person name="Gonthier P."/>
            <person name="Grimwood J."/>
            <person name="Fossdal C.G."/>
            <person name="Hansson D."/>
            <person name="Henrissat B."/>
            <person name="Hietala A."/>
            <person name="Himmelstrand K."/>
            <person name="Hoffmeister D."/>
            <person name="Hogberg N."/>
            <person name="James T.Y."/>
            <person name="Karlsson M."/>
            <person name="Kohler A."/>
            <person name="Kues U."/>
            <person name="Lee Y.H."/>
            <person name="Lin Y.C."/>
            <person name="Lind M."/>
            <person name="Lindquist E."/>
            <person name="Lombard V."/>
            <person name="Lucas S."/>
            <person name="Lunden K."/>
            <person name="Morin E."/>
            <person name="Murat C."/>
            <person name="Park J."/>
            <person name="Raffaello T."/>
            <person name="Rouze P."/>
            <person name="Salamov A."/>
            <person name="Schmutz J."/>
            <person name="Solheim H."/>
            <person name="Stahlberg J."/>
            <person name="Velez H."/>
            <person name="de Vries R.P."/>
            <person name="Wiebenga A."/>
            <person name="Woodward S."/>
            <person name="Yakovlev I."/>
            <person name="Garbelotto M."/>
            <person name="Martin F."/>
            <person name="Grigoriev I.V."/>
            <person name="Stenlid J."/>
        </authorList>
    </citation>
    <scope>NUCLEOTIDE SEQUENCE [LARGE SCALE GENOMIC DNA]</scope>
    <source>
        <strain evidence="1 2">TC 32-1</strain>
    </source>
</reference>
<dbReference type="STRING" id="747525.W4KMP9"/>
<dbReference type="InterPro" id="IPR054208">
    <property type="entry name" value="DUF6914"/>
</dbReference>
<dbReference type="KEGG" id="hir:HETIRDRAFT_407947"/>
<gene>
    <name evidence="1" type="ORF">HETIRDRAFT_407947</name>
</gene>
<dbReference type="RefSeq" id="XP_009543059.1">
    <property type="nucleotide sequence ID" value="XM_009544764.1"/>
</dbReference>
<keyword evidence="2" id="KW-1185">Reference proteome</keyword>
<evidence type="ECO:0000313" key="2">
    <source>
        <dbReference type="Proteomes" id="UP000030671"/>
    </source>
</evidence>
<sequence length="158" mass="18408">MAMPSPTAPTKNVYPLIVAQYAIKGHRRRTEHWALVLLYSRLHGLKLELKGNTDTFTYLTERLTAFERAQDLRGGCLVGWVDAERVQALVDRLKKVRVRRNDPAWDGQDWVMEALRALKEEHMVFSRVDENWLRTELMEDLERSESGLGETVEERLFP</sequence>
<dbReference type="Pfam" id="PF21858">
    <property type="entry name" value="DUF6914"/>
    <property type="match status" value="1"/>
</dbReference>
<name>W4KMP9_HETIT</name>
<evidence type="ECO:0000313" key="1">
    <source>
        <dbReference type="EMBL" id="ETW86306.1"/>
    </source>
</evidence>
<dbReference type="eggNOG" id="ENOG502SRP8">
    <property type="taxonomic scope" value="Eukaryota"/>
</dbReference>
<dbReference type="InParanoid" id="W4KMP9"/>
<dbReference type="GeneID" id="20672644"/>
<accession>W4KMP9</accession>